<dbReference type="Pfam" id="PF07992">
    <property type="entry name" value="Pyr_redox_2"/>
    <property type="match status" value="1"/>
</dbReference>
<dbReference type="PRINTS" id="PR00419">
    <property type="entry name" value="ADXRDTASE"/>
</dbReference>
<proteinExistence type="inferred from homology"/>
<feature type="binding site" evidence="9">
    <location>
        <position position="402"/>
    </location>
    <ligand>
        <name>FAD</name>
        <dbReference type="ChEBI" id="CHEBI:57692"/>
    </ligand>
</feature>
<evidence type="ECO:0000256" key="8">
    <source>
        <dbReference type="ARBA" id="ARBA00047776"/>
    </source>
</evidence>
<evidence type="ECO:0000313" key="12">
    <source>
        <dbReference type="EMBL" id="KJY52932.1"/>
    </source>
</evidence>
<dbReference type="EMBL" id="JWME01000003">
    <property type="protein sequence ID" value="KJY52932.1"/>
    <property type="molecule type" value="Genomic_DNA"/>
</dbReference>
<evidence type="ECO:0000256" key="4">
    <source>
        <dbReference type="ARBA" id="ARBA00022630"/>
    </source>
</evidence>
<dbReference type="PANTHER" id="PTHR48467">
    <property type="entry name" value="GLUTAMATE SYNTHASE 1 [NADH], CHLOROPLASTIC-LIKE"/>
    <property type="match status" value="1"/>
</dbReference>
<evidence type="ECO:0000259" key="11">
    <source>
        <dbReference type="Pfam" id="PF07992"/>
    </source>
</evidence>
<dbReference type="EC" id="1.18.1.2" evidence="3"/>
<evidence type="ECO:0000313" key="13">
    <source>
        <dbReference type="Proteomes" id="UP000033648"/>
    </source>
</evidence>
<comment type="cofactor">
    <cofactor evidence="1 9">
        <name>FAD</name>
        <dbReference type="ChEBI" id="CHEBI:57692"/>
    </cofactor>
</comment>
<evidence type="ECO:0000256" key="1">
    <source>
        <dbReference type="ARBA" id="ARBA00001974"/>
    </source>
</evidence>
<feature type="binding site" evidence="9">
    <location>
        <position position="34"/>
    </location>
    <ligand>
        <name>FAD</name>
        <dbReference type="ChEBI" id="CHEBI:57692"/>
    </ligand>
</feature>
<evidence type="ECO:0000256" key="9">
    <source>
        <dbReference type="PIRSR" id="PIRSR000362-1"/>
    </source>
</evidence>
<sequence>MSDNTVNDSTMPAPARGEEAGSPLRVAVIGAGPAGVYASDILLRQLREKGADLGLGDRARIDLFEKLPVPFGLVRYGVAPDHPSIKYIAGALEKTLDNPEIHLYADVEFGRDVNLDDLLQRYDVVLFATGAVDDRPLEIAGHELEGVHGAAHFVEWYDGYPDADQNWPLDAKQVAVIGGGNVAMDVSRILMRRADDLLGTDIPGNVYQGIQGNQARELHMFIRRGPAQAKFSVQELRELEKLPGVQIIINEEDFDLDQETIDRAGADKLTRQMLEELFTIREMAEDMAEDGGVDFEGNPADRRFYMHFYRMPAAIIGQDGRVTGIRMEKTKVTPEGTMEETSRYEEYPVQAVYHAIGYKPAEVPGIPYDFSGYTLSNVHGRVTTAPEGQDGRPIDRLYATGWAKRGPVGLIGSTKSDALETIGNMLDDLAASPTRGRFAQDRDDDSIDRFLAERGIQPIDFAGWKRVDAYERAEGAKVGREHIKVIDPDQLRQLAHGE</sequence>
<organism evidence="12 13">
    <name type="scientific">Bifidobacterium asteroides</name>
    <dbReference type="NCBI Taxonomy" id="1684"/>
    <lineage>
        <taxon>Bacteria</taxon>
        <taxon>Bacillati</taxon>
        <taxon>Actinomycetota</taxon>
        <taxon>Actinomycetes</taxon>
        <taxon>Bifidobacteriales</taxon>
        <taxon>Bifidobacteriaceae</taxon>
        <taxon>Bifidobacterium</taxon>
    </lineage>
</organism>
<feature type="binding site" evidence="10">
    <location>
        <begin position="223"/>
        <end position="224"/>
    </location>
    <ligand>
        <name>NADP(+)</name>
        <dbReference type="ChEBI" id="CHEBI:58349"/>
    </ligand>
</feature>
<protein>
    <recommendedName>
        <fullName evidence="3">ferredoxin--NADP(+) reductase</fullName>
        <ecNumber evidence="3">1.18.1.2</ecNumber>
    </recommendedName>
</protein>
<dbReference type="InterPro" id="IPR021163">
    <property type="entry name" value="Ferredox_Rdtase_adrenod"/>
</dbReference>
<comment type="similarity">
    <text evidence="2">Belongs to the ferredoxin--NADP reductase type 1 family.</text>
</comment>
<feature type="binding site" evidence="9">
    <location>
        <begin position="409"/>
        <end position="411"/>
    </location>
    <ligand>
        <name>FAD</name>
        <dbReference type="ChEBI" id="CHEBI:57692"/>
    </ligand>
</feature>
<evidence type="ECO:0000256" key="10">
    <source>
        <dbReference type="PIRSR" id="PIRSR000362-2"/>
    </source>
</evidence>
<dbReference type="InterPro" id="IPR036188">
    <property type="entry name" value="FAD/NAD-bd_sf"/>
</dbReference>
<keyword evidence="5 9" id="KW-0274">FAD</keyword>
<feature type="binding site" evidence="9">
    <location>
        <position position="73"/>
    </location>
    <ligand>
        <name>FAD</name>
        <dbReference type="ChEBI" id="CHEBI:57692"/>
    </ligand>
</feature>
<keyword evidence="7" id="KW-0560">Oxidoreductase</keyword>
<reference evidence="12 13" key="1">
    <citation type="submission" date="2014-12" db="EMBL/GenBank/DDBJ databases">
        <title>Comparative genomics of the lactic acid bacteria isolated from the honey bee gut.</title>
        <authorList>
            <person name="Ellegaard K.M."/>
            <person name="Tamarit D."/>
            <person name="Javelind E."/>
            <person name="Olofsson T."/>
            <person name="Andersson S.G."/>
            <person name="Vasquez A."/>
        </authorList>
    </citation>
    <scope>NUCLEOTIDE SEQUENCE [LARGE SCALE GENOMIC DNA]</scope>
    <source>
        <strain evidence="12 13">Bin2</strain>
    </source>
</reference>
<dbReference type="PANTHER" id="PTHR48467:SF1">
    <property type="entry name" value="GLUTAMATE SYNTHASE 1 [NADH], CHLOROPLASTIC-LIKE"/>
    <property type="match status" value="1"/>
</dbReference>
<comment type="caution">
    <text evidence="12">The sequence shown here is derived from an EMBL/GenBank/DDBJ whole genome shotgun (WGS) entry which is preliminary data.</text>
</comment>
<keyword evidence="4" id="KW-0285">Flavoprotein</keyword>
<evidence type="ECO:0000256" key="3">
    <source>
        <dbReference type="ARBA" id="ARBA00013223"/>
    </source>
</evidence>
<name>A0A0F4L268_9BIFI</name>
<feature type="binding site" evidence="9">
    <location>
        <position position="65"/>
    </location>
    <ligand>
        <name>FAD</name>
        <dbReference type="ChEBI" id="CHEBI:57692"/>
    </ligand>
</feature>
<feature type="binding site" evidence="10">
    <location>
        <position position="409"/>
    </location>
    <ligand>
        <name>NADP(+)</name>
        <dbReference type="ChEBI" id="CHEBI:58349"/>
    </ligand>
</feature>
<dbReference type="Gene3D" id="3.50.50.60">
    <property type="entry name" value="FAD/NAD(P)-binding domain"/>
    <property type="match status" value="1"/>
</dbReference>
<dbReference type="PATRIC" id="fig|1684.4.peg.97"/>
<evidence type="ECO:0000256" key="5">
    <source>
        <dbReference type="ARBA" id="ARBA00022827"/>
    </source>
</evidence>
<accession>A0A0F4L268</accession>
<feature type="domain" description="FAD/NAD(P)-binding" evidence="11">
    <location>
        <begin position="25"/>
        <end position="195"/>
    </location>
</feature>
<dbReference type="GO" id="GO:0004324">
    <property type="term" value="F:ferredoxin-NADP+ reductase activity"/>
    <property type="evidence" value="ECO:0007669"/>
    <property type="project" value="UniProtKB-EC"/>
</dbReference>
<comment type="catalytic activity">
    <reaction evidence="8">
        <text>2 reduced [2Fe-2S]-[ferredoxin] + NADP(+) + H(+) = 2 oxidized [2Fe-2S]-[ferredoxin] + NADPH</text>
        <dbReference type="Rhea" id="RHEA:20125"/>
        <dbReference type="Rhea" id="RHEA-COMP:10000"/>
        <dbReference type="Rhea" id="RHEA-COMP:10001"/>
        <dbReference type="ChEBI" id="CHEBI:15378"/>
        <dbReference type="ChEBI" id="CHEBI:33737"/>
        <dbReference type="ChEBI" id="CHEBI:33738"/>
        <dbReference type="ChEBI" id="CHEBI:57783"/>
        <dbReference type="ChEBI" id="CHEBI:58349"/>
        <dbReference type="EC" id="1.18.1.2"/>
    </reaction>
</comment>
<evidence type="ECO:0000256" key="6">
    <source>
        <dbReference type="ARBA" id="ARBA00022857"/>
    </source>
</evidence>
<evidence type="ECO:0000256" key="2">
    <source>
        <dbReference type="ARBA" id="ARBA00008312"/>
    </source>
</evidence>
<feature type="binding site" evidence="10">
    <location>
        <position position="235"/>
    </location>
    <ligand>
        <name>NADP(+)</name>
        <dbReference type="ChEBI" id="CHEBI:58349"/>
    </ligand>
</feature>
<dbReference type="InterPro" id="IPR055275">
    <property type="entry name" value="Ferredox_Rdtase"/>
</dbReference>
<keyword evidence="6 10" id="KW-0521">NADP</keyword>
<gene>
    <name evidence="12" type="ORF">JF69_00890</name>
</gene>
<dbReference type="Proteomes" id="UP000033648">
    <property type="component" value="Unassembled WGS sequence"/>
</dbReference>
<evidence type="ECO:0000256" key="7">
    <source>
        <dbReference type="ARBA" id="ARBA00023002"/>
    </source>
</evidence>
<dbReference type="InterPro" id="IPR023753">
    <property type="entry name" value="FAD/NAD-binding_dom"/>
</dbReference>
<dbReference type="SUPFAM" id="SSF51971">
    <property type="entry name" value="Nucleotide-binding domain"/>
    <property type="match status" value="2"/>
</dbReference>
<dbReference type="Gene3D" id="3.40.50.720">
    <property type="entry name" value="NAD(P)-binding Rossmann-like Domain"/>
    <property type="match status" value="1"/>
</dbReference>
<dbReference type="PIRSF" id="PIRSF000362">
    <property type="entry name" value="FNR"/>
    <property type="match status" value="1"/>
</dbReference>
<dbReference type="AlphaFoldDB" id="A0A0F4L268"/>